<dbReference type="EMBL" id="LR828257">
    <property type="protein sequence ID" value="CAD0354048.1"/>
    <property type="molecule type" value="Genomic_DNA"/>
</dbReference>
<feature type="region of interest" description="Disordered" evidence="1">
    <location>
        <begin position="166"/>
        <end position="204"/>
    </location>
</feature>
<evidence type="ECO:0000313" key="2">
    <source>
        <dbReference type="EMBL" id="CAD0354048.1"/>
    </source>
</evidence>
<accession>A0A6V7ES66</accession>
<dbReference type="AlphaFoldDB" id="A0A6V7ES66"/>
<evidence type="ECO:0000256" key="1">
    <source>
        <dbReference type="SAM" id="MobiDB-lite"/>
    </source>
</evidence>
<gene>
    <name evidence="2" type="ORF">CFBP498_38830</name>
</gene>
<sequence>MNYKQCARYLSQLGITLSRNERGLRFRWNTITPIGHTIQFRTLSEARDHWSLASKKAVYQLFFARSLVIAAESLDSTARREFDEWIDGARESRPNALIKQSVTFGASTTTWTFEAKKLASMYGSIASVSSIVLLRQARQERLGALGQTKDSLYEQLYKQCARGQRNKPCESARRPSKPDYHTAHAVSRGAASGGHRSPDNQCREQARRRGDDSCLYRCNGCDHSLVRRCISDRAHPGI</sequence>
<organism evidence="2 3">
    <name type="scientific">Xanthomonas hortorum pv. vitians</name>
    <dbReference type="NCBI Taxonomy" id="83224"/>
    <lineage>
        <taxon>Bacteria</taxon>
        <taxon>Pseudomonadati</taxon>
        <taxon>Pseudomonadota</taxon>
        <taxon>Gammaproteobacteria</taxon>
        <taxon>Lysobacterales</taxon>
        <taxon>Lysobacteraceae</taxon>
        <taxon>Xanthomonas</taxon>
    </lineage>
</organism>
<dbReference type="Proteomes" id="UP000515406">
    <property type="component" value="Chromosome"/>
</dbReference>
<proteinExistence type="predicted"/>
<evidence type="ECO:0000313" key="3">
    <source>
        <dbReference type="Proteomes" id="UP000515406"/>
    </source>
</evidence>
<dbReference type="EMBL" id="LR828257">
    <property type="protein sequence ID" value="CAD0354042.1"/>
    <property type="molecule type" value="Genomic_DNA"/>
</dbReference>
<keyword evidence="3" id="KW-1185">Reference proteome</keyword>
<reference evidence="2 3" key="1">
    <citation type="submission" date="2020-07" db="EMBL/GenBank/DDBJ databases">
        <authorList>
            <person name="Pothier F. J."/>
        </authorList>
    </citation>
    <scope>NUCLEOTIDE SEQUENCE [LARGE SCALE GENOMIC DNA]</scope>
    <source>
        <strain evidence="2 3">CFBP 498</strain>
    </source>
</reference>
<protein>
    <submittedName>
        <fullName evidence="2">Uncharacterized protein</fullName>
    </submittedName>
</protein>
<name>A0A6V7ES66_9XANT</name>
<feature type="compositionally biased region" description="Basic and acidic residues" evidence="1">
    <location>
        <begin position="167"/>
        <end position="182"/>
    </location>
</feature>